<organism evidence="2 3">
    <name type="scientific">Aeromonas caviae</name>
    <name type="common">Aeromonas punctata</name>
    <dbReference type="NCBI Taxonomy" id="648"/>
    <lineage>
        <taxon>Bacteria</taxon>
        <taxon>Pseudomonadati</taxon>
        <taxon>Pseudomonadota</taxon>
        <taxon>Gammaproteobacteria</taxon>
        <taxon>Aeromonadales</taxon>
        <taxon>Aeromonadaceae</taxon>
        <taxon>Aeromonas</taxon>
    </lineage>
</organism>
<proteinExistence type="predicted"/>
<dbReference type="InterPro" id="IPR037066">
    <property type="entry name" value="Plug_dom_sf"/>
</dbReference>
<name>A0ABD0BDC8_AERCA</name>
<dbReference type="EMBL" id="BPOP01000080">
    <property type="protein sequence ID" value="GJB94177.1"/>
    <property type="molecule type" value="Genomic_DNA"/>
</dbReference>
<dbReference type="SUPFAM" id="SSF56935">
    <property type="entry name" value="Porins"/>
    <property type="match status" value="1"/>
</dbReference>
<evidence type="ECO:0000313" key="2">
    <source>
        <dbReference type="EMBL" id="GJB94177.1"/>
    </source>
</evidence>
<evidence type="ECO:0008006" key="4">
    <source>
        <dbReference type="Google" id="ProtNLM"/>
    </source>
</evidence>
<protein>
    <recommendedName>
        <fullName evidence="4">TonB-dependent receptor plug domain-containing protein</fullName>
    </recommendedName>
</protein>
<keyword evidence="1" id="KW-0732">Signal</keyword>
<comment type="caution">
    <text evidence="2">The sequence shown here is derived from an EMBL/GenBank/DDBJ whole genome shotgun (WGS) entry which is preliminary data.</text>
</comment>
<evidence type="ECO:0000256" key="1">
    <source>
        <dbReference type="SAM" id="SignalP"/>
    </source>
</evidence>
<dbReference type="Proteomes" id="UP000737420">
    <property type="component" value="Unassembled WGS sequence"/>
</dbReference>
<dbReference type="RefSeq" id="WP_223956784.1">
    <property type="nucleotide sequence ID" value="NZ_BPOP01000080.1"/>
</dbReference>
<feature type="signal peptide" evidence="1">
    <location>
        <begin position="1"/>
        <end position="17"/>
    </location>
</feature>
<accession>A0ABD0BDC8</accession>
<dbReference type="AlphaFoldDB" id="A0ABD0BDC8"/>
<sequence length="83" mass="8822">MSKTLLAAALLPTAAFAQQLTIPVNPTMVVTATRVAQPASSVLAPVNVVTRDEIDRLQAQTVTDVVAPLPRPWCWWTGCAAPL</sequence>
<gene>
    <name evidence="2" type="ORF">KAM382_42380</name>
</gene>
<feature type="chain" id="PRO_5044788788" description="TonB-dependent receptor plug domain-containing protein" evidence="1">
    <location>
        <begin position="18"/>
        <end position="83"/>
    </location>
</feature>
<reference evidence="2 3" key="1">
    <citation type="submission" date="2021-07" db="EMBL/GenBank/DDBJ databases">
        <title>Draft genome sequence of carbapenem-resistant Aeromonas spp. in Japan.</title>
        <authorList>
            <person name="Maehana S."/>
            <person name="Suzuki M."/>
            <person name="Kitasato H."/>
        </authorList>
    </citation>
    <scope>NUCLEOTIDE SEQUENCE [LARGE SCALE GENOMIC DNA]</scope>
    <source>
        <strain evidence="2 3">KAM382</strain>
    </source>
</reference>
<dbReference type="Gene3D" id="2.170.130.10">
    <property type="entry name" value="TonB-dependent receptor, plug domain"/>
    <property type="match status" value="1"/>
</dbReference>
<evidence type="ECO:0000313" key="3">
    <source>
        <dbReference type="Proteomes" id="UP000737420"/>
    </source>
</evidence>